<feature type="transmembrane region" description="Helical" evidence="10">
    <location>
        <begin position="257"/>
        <end position="286"/>
    </location>
</feature>
<feature type="domain" description="ABC transmembrane type-1" evidence="11">
    <location>
        <begin position="140"/>
        <end position="329"/>
    </location>
</feature>
<keyword evidence="3" id="KW-1003">Cell membrane</keyword>
<dbReference type="Proteomes" id="UP000429595">
    <property type="component" value="Unassembled WGS sequence"/>
</dbReference>
<evidence type="ECO:0000256" key="9">
    <source>
        <dbReference type="ARBA" id="ARBA00024202"/>
    </source>
</evidence>
<comment type="subcellular location">
    <subcellularLocation>
        <location evidence="1 10">Cell membrane</location>
        <topology evidence="1 10">Multi-pass membrane protein</topology>
    </subcellularLocation>
</comment>
<dbReference type="InterPro" id="IPR035906">
    <property type="entry name" value="MetI-like_sf"/>
</dbReference>
<evidence type="ECO:0000256" key="8">
    <source>
        <dbReference type="ARBA" id="ARBA00023136"/>
    </source>
</evidence>
<dbReference type="InterPro" id="IPR000515">
    <property type="entry name" value="MetI-like"/>
</dbReference>
<evidence type="ECO:0000313" key="13">
    <source>
        <dbReference type="Proteomes" id="UP000429595"/>
    </source>
</evidence>
<dbReference type="GO" id="GO:0015031">
    <property type="term" value="P:protein transport"/>
    <property type="evidence" value="ECO:0007669"/>
    <property type="project" value="UniProtKB-KW"/>
</dbReference>
<evidence type="ECO:0000256" key="4">
    <source>
        <dbReference type="ARBA" id="ARBA00022692"/>
    </source>
</evidence>
<reference evidence="12 13" key="1">
    <citation type="submission" date="2019-10" db="EMBL/GenBank/DDBJ databases">
        <title>Bacillus aerolatum sp. nov., isolated from bioaerosol of sport playgrounds.</title>
        <authorList>
            <person name="Chen P."/>
            <person name="Zhang G."/>
        </authorList>
    </citation>
    <scope>NUCLEOTIDE SEQUENCE [LARGE SCALE GENOMIC DNA]</scope>
    <source>
        <strain evidence="12 13">CX253</strain>
    </source>
</reference>
<keyword evidence="7 10" id="KW-1133">Transmembrane helix</keyword>
<proteinExistence type="inferred from homology"/>
<dbReference type="AlphaFoldDB" id="A0A6I1FHA8"/>
<feature type="transmembrane region" description="Helical" evidence="10">
    <location>
        <begin position="306"/>
        <end position="332"/>
    </location>
</feature>
<evidence type="ECO:0000256" key="1">
    <source>
        <dbReference type="ARBA" id="ARBA00004651"/>
    </source>
</evidence>
<dbReference type="InterPro" id="IPR050366">
    <property type="entry name" value="BP-dependent_transpt_permease"/>
</dbReference>
<protein>
    <submittedName>
        <fullName evidence="12">ABC transporter permease subunit</fullName>
    </submittedName>
</protein>
<dbReference type="GO" id="GO:0005886">
    <property type="term" value="C:plasma membrane"/>
    <property type="evidence" value="ECO:0007669"/>
    <property type="project" value="UniProtKB-SubCell"/>
</dbReference>
<name>A0A6I1FHA8_9BACI</name>
<evidence type="ECO:0000256" key="10">
    <source>
        <dbReference type="RuleBase" id="RU363032"/>
    </source>
</evidence>
<gene>
    <name evidence="12" type="ORF">F9802_15630</name>
</gene>
<dbReference type="NCBIfam" id="NF045475">
    <property type="entry name" value="Opp3C"/>
    <property type="match status" value="1"/>
</dbReference>
<keyword evidence="2 10" id="KW-0813">Transport</keyword>
<dbReference type="InterPro" id="IPR025966">
    <property type="entry name" value="OppC_N"/>
</dbReference>
<keyword evidence="4 10" id="KW-0812">Transmembrane</keyword>
<keyword evidence="8 10" id="KW-0472">Membrane</keyword>
<sequence length="342" mass="38500">MNVENPDKKIQLQKDLFQPVDKRASQSEKISRPSLNFWQDAWLRLKGNKGAIVGLILITIITFMAIFGPSMNKYTYKQQNISHAKLPPKIAALENVDWLPFDGKDKDGFDMYEAKNVKEYYWFGTDDLGRDLWTRTWYGTRISIYIGVLAAVIDFLIGIAYGGVSGFYGGRVDNVMQRIIEILMGIPHLIVVILFILVFEPGIFSITMAMVITGWVNMARIVRGQFLKLKTQEFVLASRTLGASGSRLIWKHLMPNVMGPIIVTTMFTIPSAIFTEAFLSFIGLGIRPPEASLGSLVNDGFKSLQMYPHMLIIPSVIISLLILSFNLLADGLRDALDPKMRK</sequence>
<evidence type="ECO:0000256" key="6">
    <source>
        <dbReference type="ARBA" id="ARBA00022927"/>
    </source>
</evidence>
<dbReference type="EMBL" id="WEIO01000010">
    <property type="protein sequence ID" value="KAB7704990.1"/>
    <property type="molecule type" value="Genomic_DNA"/>
</dbReference>
<feature type="transmembrane region" description="Helical" evidence="10">
    <location>
        <begin position="179"/>
        <end position="197"/>
    </location>
</feature>
<evidence type="ECO:0000256" key="3">
    <source>
        <dbReference type="ARBA" id="ARBA00022475"/>
    </source>
</evidence>
<evidence type="ECO:0000256" key="7">
    <source>
        <dbReference type="ARBA" id="ARBA00022989"/>
    </source>
</evidence>
<evidence type="ECO:0000256" key="5">
    <source>
        <dbReference type="ARBA" id="ARBA00022856"/>
    </source>
</evidence>
<feature type="transmembrane region" description="Helical" evidence="10">
    <location>
        <begin position="142"/>
        <end position="167"/>
    </location>
</feature>
<evidence type="ECO:0000259" key="11">
    <source>
        <dbReference type="PROSITE" id="PS50928"/>
    </source>
</evidence>
<organism evidence="12 13">
    <name type="scientific">Bacillus aerolatus</name>
    <dbReference type="NCBI Taxonomy" id="2653354"/>
    <lineage>
        <taxon>Bacteria</taxon>
        <taxon>Bacillati</taxon>
        <taxon>Bacillota</taxon>
        <taxon>Bacilli</taxon>
        <taxon>Bacillales</taxon>
        <taxon>Bacillaceae</taxon>
        <taxon>Bacillus</taxon>
    </lineage>
</organism>
<evidence type="ECO:0000256" key="2">
    <source>
        <dbReference type="ARBA" id="ARBA00022448"/>
    </source>
</evidence>
<feature type="transmembrane region" description="Helical" evidence="10">
    <location>
        <begin position="50"/>
        <end position="68"/>
    </location>
</feature>
<dbReference type="GO" id="GO:0015833">
    <property type="term" value="P:peptide transport"/>
    <property type="evidence" value="ECO:0007669"/>
    <property type="project" value="UniProtKB-KW"/>
</dbReference>
<keyword evidence="13" id="KW-1185">Reference proteome</keyword>
<accession>A0A6I1FHA8</accession>
<comment type="similarity">
    <text evidence="9">Belongs to the binding-protein-dependent transport system permease family. OppBC subfamily.</text>
</comment>
<keyword evidence="5" id="KW-0571">Peptide transport</keyword>
<dbReference type="Gene3D" id="1.10.3720.10">
    <property type="entry name" value="MetI-like"/>
    <property type="match status" value="1"/>
</dbReference>
<dbReference type="GO" id="GO:0055085">
    <property type="term" value="P:transmembrane transport"/>
    <property type="evidence" value="ECO:0007669"/>
    <property type="project" value="InterPro"/>
</dbReference>
<dbReference type="CDD" id="cd06261">
    <property type="entry name" value="TM_PBP2"/>
    <property type="match status" value="1"/>
</dbReference>
<dbReference type="PROSITE" id="PS50928">
    <property type="entry name" value="ABC_TM1"/>
    <property type="match status" value="1"/>
</dbReference>
<comment type="caution">
    <text evidence="12">The sequence shown here is derived from an EMBL/GenBank/DDBJ whole genome shotgun (WGS) entry which is preliminary data.</text>
</comment>
<keyword evidence="6" id="KW-0653">Protein transport</keyword>
<dbReference type="Pfam" id="PF00528">
    <property type="entry name" value="BPD_transp_1"/>
    <property type="match status" value="1"/>
</dbReference>
<dbReference type="PANTHER" id="PTHR43386:SF24">
    <property type="entry name" value="OLIGOPEPTIDE TRANSPORT SYSTEM PERMEASE PROTEIN AMID"/>
    <property type="match status" value="1"/>
</dbReference>
<dbReference type="RefSeq" id="WP_152153633.1">
    <property type="nucleotide sequence ID" value="NZ_WEIO01000010.1"/>
</dbReference>
<dbReference type="SUPFAM" id="SSF161098">
    <property type="entry name" value="MetI-like"/>
    <property type="match status" value="1"/>
</dbReference>
<dbReference type="Pfam" id="PF12911">
    <property type="entry name" value="OppC_N"/>
    <property type="match status" value="1"/>
</dbReference>
<evidence type="ECO:0000313" key="12">
    <source>
        <dbReference type="EMBL" id="KAB7704990.1"/>
    </source>
</evidence>
<dbReference type="PANTHER" id="PTHR43386">
    <property type="entry name" value="OLIGOPEPTIDE TRANSPORT SYSTEM PERMEASE PROTEIN APPC"/>
    <property type="match status" value="1"/>
</dbReference>